<dbReference type="Gene3D" id="3.30.450.270">
    <property type="match status" value="1"/>
</dbReference>
<dbReference type="SMART" id="SM00065">
    <property type="entry name" value="GAF"/>
    <property type="match status" value="1"/>
</dbReference>
<dbReference type="Pfam" id="PF08446">
    <property type="entry name" value="PAS_2"/>
    <property type="match status" value="1"/>
</dbReference>
<dbReference type="Proteomes" id="UP001223743">
    <property type="component" value="Unassembled WGS sequence"/>
</dbReference>
<dbReference type="EMBL" id="JAUSWJ010000001">
    <property type="protein sequence ID" value="MDQ0515203.1"/>
    <property type="molecule type" value="Genomic_DNA"/>
</dbReference>
<comment type="caution">
    <text evidence="15">The sequence shown here is derived from an EMBL/GenBank/DDBJ whole genome shotgun (WGS) entry which is preliminary data.</text>
</comment>
<dbReference type="InterPro" id="IPR035965">
    <property type="entry name" value="PAS-like_dom_sf"/>
</dbReference>
<evidence type="ECO:0000256" key="4">
    <source>
        <dbReference type="ARBA" id="ARBA00022553"/>
    </source>
</evidence>
<dbReference type="InterPro" id="IPR016132">
    <property type="entry name" value="Phyto_chromo_attachment"/>
</dbReference>
<dbReference type="PANTHER" id="PTHR41523:SF8">
    <property type="entry name" value="ETHYLENE RESPONSE SENSOR PROTEIN"/>
    <property type="match status" value="1"/>
</dbReference>
<evidence type="ECO:0000256" key="7">
    <source>
        <dbReference type="ARBA" id="ARBA00022741"/>
    </source>
</evidence>
<dbReference type="Gene3D" id="3.30.450.40">
    <property type="match status" value="1"/>
</dbReference>
<name>A0ABU0M2V4_9HYPH</name>
<evidence type="ECO:0000256" key="6">
    <source>
        <dbReference type="ARBA" id="ARBA00022679"/>
    </source>
</evidence>
<dbReference type="Pfam" id="PF01590">
    <property type="entry name" value="GAF"/>
    <property type="match status" value="1"/>
</dbReference>
<keyword evidence="9" id="KW-0067">ATP-binding</keyword>
<evidence type="ECO:0000259" key="14">
    <source>
        <dbReference type="PROSITE" id="PS50110"/>
    </source>
</evidence>
<dbReference type="PROSITE" id="PS50110">
    <property type="entry name" value="RESPONSE_REGULATORY"/>
    <property type="match status" value="1"/>
</dbReference>
<organism evidence="15 16">
    <name type="scientific">Kaistia geumhonensis</name>
    <dbReference type="NCBI Taxonomy" id="410839"/>
    <lineage>
        <taxon>Bacteria</taxon>
        <taxon>Pseudomonadati</taxon>
        <taxon>Pseudomonadota</taxon>
        <taxon>Alphaproteobacteria</taxon>
        <taxon>Hyphomicrobiales</taxon>
        <taxon>Kaistiaceae</taxon>
        <taxon>Kaistia</taxon>
    </lineage>
</organism>
<evidence type="ECO:0000259" key="13">
    <source>
        <dbReference type="PROSITE" id="PS50046"/>
    </source>
</evidence>
<dbReference type="RefSeq" id="WP_266281273.1">
    <property type="nucleotide sequence ID" value="NZ_JAPKNF010000001.1"/>
</dbReference>
<dbReference type="InterPro" id="IPR013654">
    <property type="entry name" value="PAS_2"/>
</dbReference>
<keyword evidence="7" id="KW-0547">Nucleotide-binding</keyword>
<dbReference type="SMART" id="SM00448">
    <property type="entry name" value="REC"/>
    <property type="match status" value="1"/>
</dbReference>
<keyword evidence="11" id="KW-0675">Receptor</keyword>
<evidence type="ECO:0000256" key="9">
    <source>
        <dbReference type="ARBA" id="ARBA00022840"/>
    </source>
</evidence>
<evidence type="ECO:0000256" key="5">
    <source>
        <dbReference type="ARBA" id="ARBA00022606"/>
    </source>
</evidence>
<accession>A0ABU0M2V4</accession>
<dbReference type="InterPro" id="IPR013515">
    <property type="entry name" value="Phytochrome_cen-reg"/>
</dbReference>
<gene>
    <name evidence="15" type="ORF">QO015_000816</name>
</gene>
<dbReference type="Pfam" id="PF00360">
    <property type="entry name" value="PHY"/>
    <property type="match status" value="1"/>
</dbReference>
<dbReference type="InterPro" id="IPR029016">
    <property type="entry name" value="GAF-like_dom_sf"/>
</dbReference>
<dbReference type="SUPFAM" id="SSF55785">
    <property type="entry name" value="PYP-like sensor domain (PAS domain)"/>
    <property type="match status" value="1"/>
</dbReference>
<dbReference type="Pfam" id="PF00072">
    <property type="entry name" value="Response_reg"/>
    <property type="match status" value="1"/>
</dbReference>
<evidence type="ECO:0000313" key="15">
    <source>
        <dbReference type="EMBL" id="MDQ0515203.1"/>
    </source>
</evidence>
<evidence type="ECO:0000256" key="3">
    <source>
        <dbReference type="ARBA" id="ARBA00022543"/>
    </source>
</evidence>
<proteinExistence type="predicted"/>
<dbReference type="EC" id="2.7.13.3" evidence="2"/>
<dbReference type="InterPro" id="IPR043150">
    <property type="entry name" value="Phytochrome_PHY_sf"/>
</dbReference>
<dbReference type="InterPro" id="IPR011006">
    <property type="entry name" value="CheY-like_superfamily"/>
</dbReference>
<feature type="modified residue" description="4-aspartylphosphate" evidence="12">
    <location>
        <position position="782"/>
    </location>
</feature>
<comment type="catalytic activity">
    <reaction evidence="1">
        <text>ATP + protein L-histidine = ADP + protein N-phospho-L-histidine.</text>
        <dbReference type="EC" id="2.7.13.3"/>
    </reaction>
</comment>
<dbReference type="PROSITE" id="PS50046">
    <property type="entry name" value="PHYTOCHROME_2"/>
    <property type="match status" value="1"/>
</dbReference>
<evidence type="ECO:0000256" key="2">
    <source>
        <dbReference type="ARBA" id="ARBA00012438"/>
    </source>
</evidence>
<evidence type="ECO:0000313" key="16">
    <source>
        <dbReference type="Proteomes" id="UP001223743"/>
    </source>
</evidence>
<reference evidence="15 16" key="1">
    <citation type="submission" date="2023-07" db="EMBL/GenBank/DDBJ databases">
        <title>Genomic Encyclopedia of Type Strains, Phase IV (KMG-IV): sequencing the most valuable type-strain genomes for metagenomic binning, comparative biology and taxonomic classification.</title>
        <authorList>
            <person name="Goeker M."/>
        </authorList>
    </citation>
    <scope>NUCLEOTIDE SEQUENCE [LARGE SCALE GENOMIC DNA]</scope>
    <source>
        <strain evidence="15 16">B1-1</strain>
    </source>
</reference>
<evidence type="ECO:0000256" key="1">
    <source>
        <dbReference type="ARBA" id="ARBA00000085"/>
    </source>
</evidence>
<dbReference type="InterPro" id="IPR036890">
    <property type="entry name" value="HATPase_C_sf"/>
</dbReference>
<sequence length="844" mass="91528">MSEFETVDLTNCDREPIHIPGSIQPHGCLLACDASLNTIVRHSANAPAMLRYGGDLARRPLDDVFGRETSDFLRSAIAGATDPARPALLTSLAAGPAGPVDIALHSFKSVGIIEIEPAPVQSRPPLEIARSLIARLRAVNDLDQLLALVPRLVRGAFGYDRVMVYRLGHDGAGQVVSEAKRTDLESFRGQWFPASDIPRQARLLYLRNTVRVIVDIDFERVPIIPQLDASGEPLDLSFAHLRAVSPIHCEYLRNMGVSASMSISIIVDGELWGLIACHHYSPRRLSMAQRVAGEILSDFVSLHLKSLQQRQSLGVALEARRTLANLLSARSQQTSVPELLRDNLSALAALVPCDGIGLVVDGEWHAAGITPPTDALPSLHRFLTGVADGRVFATHCLAERLPVAEAYAEQVSGLMAVPISQLPRDYLVFFRREIVQTINWGGNPEKTYESGPLGDRLTPRKSFEIWKQTVRLQSAPWTELERESAEALRSAMVEVALRHTEILAGERAKADTRQRMLNEELNHRVKNILAVIKSVVGHPATGRQTLEDYVGTLKGRIQALSIAHDQIVRGDGGGLLRGLIEAELLPYQGGKARISLEGPPAWLDSRALSVMALVLHEMATNATKYGALSVAEGALAVTWSLTEEGNCAILWEESGGPAVREPARRGFGSALINRSIPFDLGGRSDIAYPVAGVLARFEIPARHIANAEAPGVVAASSLAAGTHRPVLAAGLTILLVEDQMLIAMDAEAMLIDNGITDIITAASVADALRRIETTLPDVAMLDINLGDDTSAEVAKELTRRGIPFIFATGYNDRSALLPGFEAIPTVRKPYDWQEVRTALEEVLA</sequence>
<dbReference type="InterPro" id="IPR009219">
    <property type="entry name" value="Bactrphtchr_CheY"/>
</dbReference>
<dbReference type="SUPFAM" id="SSF52172">
    <property type="entry name" value="CheY-like"/>
    <property type="match status" value="1"/>
</dbReference>
<dbReference type="PANTHER" id="PTHR41523">
    <property type="entry name" value="TWO-COMPONENT SYSTEM SENSOR PROTEIN"/>
    <property type="match status" value="1"/>
</dbReference>
<evidence type="ECO:0000256" key="11">
    <source>
        <dbReference type="ARBA" id="ARBA00023170"/>
    </source>
</evidence>
<evidence type="ECO:0000256" key="10">
    <source>
        <dbReference type="ARBA" id="ARBA00022991"/>
    </source>
</evidence>
<keyword evidence="3" id="KW-0600">Photoreceptor protein</keyword>
<dbReference type="PIRSF" id="PIRSF036397">
    <property type="entry name" value="Bactrphtchrm_rec"/>
    <property type="match status" value="1"/>
</dbReference>
<dbReference type="Pfam" id="PF07536">
    <property type="entry name" value="HWE_HK"/>
    <property type="match status" value="1"/>
</dbReference>
<dbReference type="InterPro" id="IPR011102">
    <property type="entry name" value="Sig_transdc_His_kinase_HWE"/>
</dbReference>
<keyword evidence="10" id="KW-0157">Chromophore</keyword>
<dbReference type="InterPro" id="IPR001789">
    <property type="entry name" value="Sig_transdc_resp-reg_receiver"/>
</dbReference>
<dbReference type="SMART" id="SM00911">
    <property type="entry name" value="HWE_HK"/>
    <property type="match status" value="1"/>
</dbReference>
<feature type="domain" description="Response regulatory" evidence="14">
    <location>
        <begin position="732"/>
        <end position="843"/>
    </location>
</feature>
<keyword evidence="5" id="KW-0716">Sensory transduction</keyword>
<dbReference type="PRINTS" id="PR01033">
    <property type="entry name" value="PHYTOCHROME"/>
</dbReference>
<keyword evidence="6" id="KW-0808">Transferase</keyword>
<dbReference type="Gene3D" id="3.40.50.2300">
    <property type="match status" value="1"/>
</dbReference>
<protein>
    <recommendedName>
        <fullName evidence="2">histidine kinase</fullName>
        <ecNumber evidence="2">2.7.13.3</ecNumber>
    </recommendedName>
</protein>
<keyword evidence="8" id="KW-0418">Kinase</keyword>
<dbReference type="InterPro" id="IPR001294">
    <property type="entry name" value="Phytochrome"/>
</dbReference>
<feature type="domain" description="Phytochrome chromophore attachment site" evidence="13">
    <location>
        <begin position="141"/>
        <end position="298"/>
    </location>
</feature>
<dbReference type="Gene3D" id="3.30.565.10">
    <property type="entry name" value="Histidine kinase-like ATPase, C-terminal domain"/>
    <property type="match status" value="1"/>
</dbReference>
<keyword evidence="16" id="KW-1185">Reference proteome</keyword>
<evidence type="ECO:0000256" key="8">
    <source>
        <dbReference type="ARBA" id="ARBA00022777"/>
    </source>
</evidence>
<dbReference type="InterPro" id="IPR003018">
    <property type="entry name" value="GAF"/>
</dbReference>
<dbReference type="Gene3D" id="3.30.450.20">
    <property type="entry name" value="PAS domain"/>
    <property type="match status" value="1"/>
</dbReference>
<dbReference type="SUPFAM" id="SSF55781">
    <property type="entry name" value="GAF domain-like"/>
    <property type="match status" value="2"/>
</dbReference>
<keyword evidence="4 12" id="KW-0597">Phosphoprotein</keyword>
<evidence type="ECO:0000256" key="12">
    <source>
        <dbReference type="PROSITE-ProRule" id="PRU00169"/>
    </source>
</evidence>